<keyword evidence="5" id="KW-1185">Reference proteome</keyword>
<name>A0A449BDD2_HAPAX</name>
<gene>
    <name evidence="4" type="primary">bltD</name>
    <name evidence="4" type="ORF">NCTC10138_00830</name>
</gene>
<evidence type="ECO:0000259" key="3">
    <source>
        <dbReference type="PROSITE" id="PS51186"/>
    </source>
</evidence>
<dbReference type="RefSeq" id="WP_026390497.1">
    <property type="nucleotide sequence ID" value="NZ_LR215048.1"/>
</dbReference>
<reference evidence="4 5" key="1">
    <citation type="submission" date="2019-01" db="EMBL/GenBank/DDBJ databases">
        <authorList>
            <consortium name="Pathogen Informatics"/>
        </authorList>
    </citation>
    <scope>NUCLEOTIDE SEQUENCE [LARGE SCALE GENOMIC DNA]</scope>
    <source>
        <strain evidence="4 5">NCTC10138</strain>
    </source>
</reference>
<dbReference type="KEGG" id="aaxa:NCTC10138_00830"/>
<dbReference type="GO" id="GO:0004145">
    <property type="term" value="F:diamine N-acetyltransferase activity"/>
    <property type="evidence" value="ECO:0007669"/>
    <property type="project" value="UniProtKB-EC"/>
</dbReference>
<protein>
    <submittedName>
        <fullName evidence="4">Spermine/spermidine acetyltransferase</fullName>
        <ecNumber evidence="4">2.3.1.57</ecNumber>
    </submittedName>
</protein>
<dbReference type="InterPro" id="IPR016181">
    <property type="entry name" value="Acyl_CoA_acyltransferase"/>
</dbReference>
<dbReference type="Proteomes" id="UP000289841">
    <property type="component" value="Chromosome"/>
</dbReference>
<feature type="domain" description="N-acetyltransferase" evidence="3">
    <location>
        <begin position="2"/>
        <end position="148"/>
    </location>
</feature>
<evidence type="ECO:0000313" key="5">
    <source>
        <dbReference type="Proteomes" id="UP000289841"/>
    </source>
</evidence>
<dbReference type="PROSITE" id="PS51186">
    <property type="entry name" value="GNAT"/>
    <property type="match status" value="1"/>
</dbReference>
<dbReference type="InterPro" id="IPR050680">
    <property type="entry name" value="YpeA/RimI_acetyltransf"/>
</dbReference>
<evidence type="ECO:0000313" key="4">
    <source>
        <dbReference type="EMBL" id="VEU80459.1"/>
    </source>
</evidence>
<proteinExistence type="predicted"/>
<sequence>MIEIKEITEDNYERVIKLEVNDDQKKYVAPNVKSLADCYVYRNNNDVFPFAIYNDEEIIGFIMFYTEDEEKEITIWRIMIDKEYQGMGYGKRALEIALEYINDKTIYEKVYIDYVVGNEIAMRLYERLGFKFDKTNEYNEVVMKYIIER</sequence>
<dbReference type="EMBL" id="LR215048">
    <property type="protein sequence ID" value="VEU80459.1"/>
    <property type="molecule type" value="Genomic_DNA"/>
</dbReference>
<accession>A0A449BDD2</accession>
<dbReference type="InterPro" id="IPR000182">
    <property type="entry name" value="GNAT_dom"/>
</dbReference>
<dbReference type="AlphaFoldDB" id="A0A449BDD2"/>
<dbReference type="PANTHER" id="PTHR43420">
    <property type="entry name" value="ACETYLTRANSFERASE"/>
    <property type="match status" value="1"/>
</dbReference>
<dbReference type="EC" id="2.3.1.57" evidence="4"/>
<keyword evidence="2 4" id="KW-0012">Acyltransferase</keyword>
<dbReference type="OrthoDB" id="9127144at2"/>
<keyword evidence="1 4" id="KW-0808">Transferase</keyword>
<dbReference type="Pfam" id="PF00583">
    <property type="entry name" value="Acetyltransf_1"/>
    <property type="match status" value="1"/>
</dbReference>
<dbReference type="SUPFAM" id="SSF55729">
    <property type="entry name" value="Acyl-CoA N-acyltransferases (Nat)"/>
    <property type="match status" value="1"/>
</dbReference>
<evidence type="ECO:0000256" key="1">
    <source>
        <dbReference type="ARBA" id="ARBA00022679"/>
    </source>
</evidence>
<dbReference type="STRING" id="1278311.GCA_000428705_00946"/>
<dbReference type="Gene3D" id="3.40.630.30">
    <property type="match status" value="1"/>
</dbReference>
<organism evidence="4 5">
    <name type="scientific">Haploplasma axanthum</name>
    <name type="common">Acholeplasma axanthum</name>
    <dbReference type="NCBI Taxonomy" id="29552"/>
    <lineage>
        <taxon>Bacteria</taxon>
        <taxon>Bacillati</taxon>
        <taxon>Mycoplasmatota</taxon>
        <taxon>Mollicutes</taxon>
        <taxon>Acholeplasmatales</taxon>
        <taxon>Acholeplasmataceae</taxon>
        <taxon>Haploplasma</taxon>
    </lineage>
</organism>
<evidence type="ECO:0000256" key="2">
    <source>
        <dbReference type="ARBA" id="ARBA00023315"/>
    </source>
</evidence>
<dbReference type="CDD" id="cd04301">
    <property type="entry name" value="NAT_SF"/>
    <property type="match status" value="1"/>
</dbReference>